<feature type="domain" description="Calcineurin-like phosphoesterase" evidence="4">
    <location>
        <begin position="151"/>
        <end position="328"/>
    </location>
</feature>
<dbReference type="EMBL" id="VUNG01000010">
    <property type="protein sequence ID" value="MST84214.1"/>
    <property type="molecule type" value="Genomic_DNA"/>
</dbReference>
<dbReference type="InterPro" id="IPR029052">
    <property type="entry name" value="Metallo-depent_PP-like"/>
</dbReference>
<dbReference type="Pfam" id="PF00149">
    <property type="entry name" value="Metallophos"/>
    <property type="match status" value="1"/>
</dbReference>
<feature type="transmembrane region" description="Helical" evidence="3">
    <location>
        <begin position="37"/>
        <end position="57"/>
    </location>
</feature>
<dbReference type="GO" id="GO:0009245">
    <property type="term" value="P:lipid A biosynthetic process"/>
    <property type="evidence" value="ECO:0007669"/>
    <property type="project" value="TreeGrafter"/>
</dbReference>
<dbReference type="GO" id="GO:0008758">
    <property type="term" value="F:UDP-2,3-diacylglucosamine hydrolase activity"/>
    <property type="evidence" value="ECO:0007669"/>
    <property type="project" value="TreeGrafter"/>
</dbReference>
<dbReference type="Proteomes" id="UP000438914">
    <property type="component" value="Unassembled WGS sequence"/>
</dbReference>
<dbReference type="AlphaFoldDB" id="A0A7K0KEE7"/>
<evidence type="ECO:0000259" key="4">
    <source>
        <dbReference type="Pfam" id="PF00149"/>
    </source>
</evidence>
<keyword evidence="1" id="KW-0479">Metal-binding</keyword>
<evidence type="ECO:0000256" key="1">
    <source>
        <dbReference type="ARBA" id="ARBA00022723"/>
    </source>
</evidence>
<dbReference type="InterPro" id="IPR051158">
    <property type="entry name" value="Metallophosphoesterase_sf"/>
</dbReference>
<comment type="caution">
    <text evidence="5">The sequence shown here is derived from an EMBL/GenBank/DDBJ whole genome shotgun (WGS) entry which is preliminary data.</text>
</comment>
<feature type="transmembrane region" description="Helical" evidence="3">
    <location>
        <begin position="104"/>
        <end position="123"/>
    </location>
</feature>
<gene>
    <name evidence="5" type="ORF">FYJ73_05960</name>
</gene>
<keyword evidence="3" id="KW-1133">Transmembrane helix</keyword>
<organism evidence="5 6">
    <name type="scientific">Hallella mizrahii</name>
    <dbReference type="NCBI Taxonomy" id="2606637"/>
    <lineage>
        <taxon>Bacteria</taxon>
        <taxon>Pseudomonadati</taxon>
        <taxon>Bacteroidota</taxon>
        <taxon>Bacteroidia</taxon>
        <taxon>Bacteroidales</taxon>
        <taxon>Prevotellaceae</taxon>
        <taxon>Hallella</taxon>
    </lineage>
</organism>
<dbReference type="GO" id="GO:0016020">
    <property type="term" value="C:membrane"/>
    <property type="evidence" value="ECO:0007669"/>
    <property type="project" value="GOC"/>
</dbReference>
<dbReference type="PANTHER" id="PTHR31302">
    <property type="entry name" value="TRANSMEMBRANE PROTEIN WITH METALLOPHOSPHOESTERASE DOMAIN-RELATED"/>
    <property type="match status" value="1"/>
</dbReference>
<name>A0A7K0KEE7_9BACT</name>
<evidence type="ECO:0000313" key="6">
    <source>
        <dbReference type="Proteomes" id="UP000438914"/>
    </source>
</evidence>
<accession>A0A7K0KEE7</accession>
<proteinExistence type="predicted"/>
<reference evidence="5 6" key="1">
    <citation type="submission" date="2019-08" db="EMBL/GenBank/DDBJ databases">
        <title>In-depth cultivation of the pig gut microbiome towards novel bacterial diversity and tailored functional studies.</title>
        <authorList>
            <person name="Wylensek D."/>
            <person name="Hitch T.C.A."/>
            <person name="Clavel T."/>
        </authorList>
    </citation>
    <scope>NUCLEOTIDE SEQUENCE [LARGE SCALE GENOMIC DNA]</scope>
    <source>
        <strain evidence="5 6">LKV-178-WT-2A</strain>
    </source>
</reference>
<evidence type="ECO:0000256" key="2">
    <source>
        <dbReference type="ARBA" id="ARBA00022801"/>
    </source>
</evidence>
<keyword evidence="3" id="KW-0472">Membrane</keyword>
<dbReference type="SUPFAM" id="SSF56300">
    <property type="entry name" value="Metallo-dependent phosphatases"/>
    <property type="match status" value="1"/>
</dbReference>
<dbReference type="GO" id="GO:0046872">
    <property type="term" value="F:metal ion binding"/>
    <property type="evidence" value="ECO:0007669"/>
    <property type="project" value="UniProtKB-KW"/>
</dbReference>
<dbReference type="RefSeq" id="WP_154533793.1">
    <property type="nucleotide sequence ID" value="NZ_VUNG01000010.1"/>
</dbReference>
<dbReference type="PANTHER" id="PTHR31302:SF31">
    <property type="entry name" value="PHOSPHODIESTERASE YAEI"/>
    <property type="match status" value="1"/>
</dbReference>
<keyword evidence="6" id="KW-1185">Reference proteome</keyword>
<protein>
    <submittedName>
        <fullName evidence="5">Metallophosphoesterase</fullName>
    </submittedName>
</protein>
<feature type="transmembrane region" description="Helical" evidence="3">
    <location>
        <begin position="69"/>
        <end position="92"/>
    </location>
</feature>
<evidence type="ECO:0000313" key="5">
    <source>
        <dbReference type="EMBL" id="MST84214.1"/>
    </source>
</evidence>
<keyword evidence="2" id="KW-0378">Hydrolase</keyword>
<sequence>MISRIFIPILLAIVLPDLYFDQHYWRSRYHGRWWLRLLWWLPGMVMFIYTIALVSIRDFVPSDLTWVNVYMFLVGLIVWPKAIFALCSGLGLLWSRWRHLRVNLGNIVAVVLILINWYVLIYGSTIGTKELVVQRNDLYFTNLPEHFDGYRIVFFSDAHVGSFTGARRALLHRDIDSINVQRADLVAFGGDLQNIRPQEIEPVMPLLKQLKARDGVVSVLGNHDYSEYTHDRPDVEAANRRLVIDLQRRMGWKLLLNSHFVLHRGGDSVVVAGEQNFRKPDSCDFSRTMNGVGEKAFVVMLQHDPRAWDDHIVPSHRVALTLSGHTHGGQIAFFGVSPVKLVYAEDDGLYEREGSTMCVSAGIGGLVFFRFGVPPEINVITLHRIKH</sequence>
<keyword evidence="3" id="KW-0812">Transmembrane</keyword>
<dbReference type="InterPro" id="IPR004843">
    <property type="entry name" value="Calcineurin-like_PHP"/>
</dbReference>
<evidence type="ECO:0000256" key="3">
    <source>
        <dbReference type="SAM" id="Phobius"/>
    </source>
</evidence>
<dbReference type="Gene3D" id="3.60.21.10">
    <property type="match status" value="1"/>
</dbReference>